<evidence type="ECO:0000313" key="2">
    <source>
        <dbReference type="Proteomes" id="UP000799755"/>
    </source>
</evidence>
<accession>A0ACB6QRU9</accession>
<evidence type="ECO:0000313" key="1">
    <source>
        <dbReference type="EMBL" id="KAF2469708.1"/>
    </source>
</evidence>
<dbReference type="Proteomes" id="UP000799755">
    <property type="component" value="Unassembled WGS sequence"/>
</dbReference>
<sequence>MLPGEIEMRKERLPRSEAQRTQYFGINIRERSAFSARLLFLRGALSNEEMQSIGMEGVSESFSVFAFCGREYLLTGLARPPEKDGNIQRSTIIFHLNVFALRAENSLGLADSMLRRTVSCTVSGLPEMNDGFGYDAVLDNSQTVPSTPHFPDNAYLA</sequence>
<protein>
    <submittedName>
        <fullName evidence="1">Uncharacterized protein</fullName>
    </submittedName>
</protein>
<proteinExistence type="predicted"/>
<keyword evidence="2" id="KW-1185">Reference proteome</keyword>
<dbReference type="EMBL" id="MU003511">
    <property type="protein sequence ID" value="KAF2469708.1"/>
    <property type="molecule type" value="Genomic_DNA"/>
</dbReference>
<gene>
    <name evidence="1" type="ORF">BDR25DRAFT_356449</name>
</gene>
<comment type="caution">
    <text evidence="1">The sequence shown here is derived from an EMBL/GenBank/DDBJ whole genome shotgun (WGS) entry which is preliminary data.</text>
</comment>
<organism evidence="1 2">
    <name type="scientific">Lindgomyces ingoldianus</name>
    <dbReference type="NCBI Taxonomy" id="673940"/>
    <lineage>
        <taxon>Eukaryota</taxon>
        <taxon>Fungi</taxon>
        <taxon>Dikarya</taxon>
        <taxon>Ascomycota</taxon>
        <taxon>Pezizomycotina</taxon>
        <taxon>Dothideomycetes</taxon>
        <taxon>Pleosporomycetidae</taxon>
        <taxon>Pleosporales</taxon>
        <taxon>Lindgomycetaceae</taxon>
        <taxon>Lindgomyces</taxon>
    </lineage>
</organism>
<reference evidence="1" key="1">
    <citation type="journal article" date="2020" name="Stud. Mycol.">
        <title>101 Dothideomycetes genomes: a test case for predicting lifestyles and emergence of pathogens.</title>
        <authorList>
            <person name="Haridas S."/>
            <person name="Albert R."/>
            <person name="Binder M."/>
            <person name="Bloem J."/>
            <person name="Labutti K."/>
            <person name="Salamov A."/>
            <person name="Andreopoulos B."/>
            <person name="Baker S."/>
            <person name="Barry K."/>
            <person name="Bills G."/>
            <person name="Bluhm B."/>
            <person name="Cannon C."/>
            <person name="Castanera R."/>
            <person name="Culley D."/>
            <person name="Daum C."/>
            <person name="Ezra D."/>
            <person name="Gonzalez J."/>
            <person name="Henrissat B."/>
            <person name="Kuo A."/>
            <person name="Liang C."/>
            <person name="Lipzen A."/>
            <person name="Lutzoni F."/>
            <person name="Magnuson J."/>
            <person name="Mondo S."/>
            <person name="Nolan M."/>
            <person name="Ohm R."/>
            <person name="Pangilinan J."/>
            <person name="Park H.-J."/>
            <person name="Ramirez L."/>
            <person name="Alfaro M."/>
            <person name="Sun H."/>
            <person name="Tritt A."/>
            <person name="Yoshinaga Y."/>
            <person name="Zwiers L.-H."/>
            <person name="Turgeon B."/>
            <person name="Goodwin S."/>
            <person name="Spatafora J."/>
            <person name="Crous P."/>
            <person name="Grigoriev I."/>
        </authorList>
    </citation>
    <scope>NUCLEOTIDE SEQUENCE</scope>
    <source>
        <strain evidence="1">ATCC 200398</strain>
    </source>
</reference>
<name>A0ACB6QRU9_9PLEO</name>